<dbReference type="OrthoDB" id="6359816at2759"/>
<dbReference type="InterPro" id="IPR011333">
    <property type="entry name" value="SKP1/BTB/POZ_sf"/>
</dbReference>
<dbReference type="InterPro" id="IPR008974">
    <property type="entry name" value="TRAF-like"/>
</dbReference>
<evidence type="ECO:0000313" key="2">
    <source>
        <dbReference type="EMBL" id="GFS51145.1"/>
    </source>
</evidence>
<evidence type="ECO:0000313" key="3">
    <source>
        <dbReference type="Proteomes" id="UP000887013"/>
    </source>
</evidence>
<dbReference type="EMBL" id="BMAW01045637">
    <property type="protein sequence ID" value="GFS51145.1"/>
    <property type="molecule type" value="Genomic_DNA"/>
</dbReference>
<dbReference type="InterPro" id="IPR000210">
    <property type="entry name" value="BTB/POZ_dom"/>
</dbReference>
<dbReference type="Gene3D" id="3.30.710.10">
    <property type="entry name" value="Potassium Channel Kv1.1, Chain A"/>
    <property type="match status" value="1"/>
</dbReference>
<dbReference type="Gene3D" id="1.25.40.420">
    <property type="match status" value="1"/>
</dbReference>
<dbReference type="GO" id="GO:0030163">
    <property type="term" value="P:protein catabolic process"/>
    <property type="evidence" value="ECO:0007669"/>
    <property type="project" value="UniProtKB-ARBA"/>
</dbReference>
<dbReference type="SMART" id="SM00225">
    <property type="entry name" value="BTB"/>
    <property type="match status" value="1"/>
</dbReference>
<dbReference type="Gene3D" id="2.60.210.10">
    <property type="entry name" value="Apoptosis, Tumor Necrosis Factor Receptor Associated Protein 2, Chain A"/>
    <property type="match status" value="1"/>
</dbReference>
<dbReference type="AlphaFoldDB" id="A0A8X6MGY5"/>
<dbReference type="InterPro" id="IPR002083">
    <property type="entry name" value="MATH/TRAF_dom"/>
</dbReference>
<dbReference type="CDD" id="cd18186">
    <property type="entry name" value="BTB_POZ_ZBTB_KLHL-like"/>
    <property type="match status" value="1"/>
</dbReference>
<keyword evidence="3" id="KW-1185">Reference proteome</keyword>
<accession>A0A8X6MGY5</accession>
<dbReference type="Pfam" id="PF00651">
    <property type="entry name" value="BTB"/>
    <property type="match status" value="1"/>
</dbReference>
<dbReference type="CDD" id="cd00121">
    <property type="entry name" value="MATH"/>
    <property type="match status" value="1"/>
</dbReference>
<organism evidence="2 3">
    <name type="scientific">Nephila pilipes</name>
    <name type="common">Giant wood spider</name>
    <name type="synonym">Nephila maculata</name>
    <dbReference type="NCBI Taxonomy" id="299642"/>
    <lineage>
        <taxon>Eukaryota</taxon>
        <taxon>Metazoa</taxon>
        <taxon>Ecdysozoa</taxon>
        <taxon>Arthropoda</taxon>
        <taxon>Chelicerata</taxon>
        <taxon>Arachnida</taxon>
        <taxon>Araneae</taxon>
        <taxon>Araneomorphae</taxon>
        <taxon>Entelegynae</taxon>
        <taxon>Araneoidea</taxon>
        <taxon>Nephilidae</taxon>
        <taxon>Nephila</taxon>
    </lineage>
</organism>
<dbReference type="Proteomes" id="UP000887013">
    <property type="component" value="Unassembled WGS sequence"/>
</dbReference>
<evidence type="ECO:0000259" key="1">
    <source>
        <dbReference type="PROSITE" id="PS50097"/>
    </source>
</evidence>
<sequence>MSDENEKCFVFTWRVENYRLLERKLIKSPVFIVEETTLFQFRLEMCYEEGFDEEHIILRLSTINRKYDNIKVRYQFFLCDDNASPVVSSCLRKETFPISGNKYTLRLKRTSNFRSDTITVVCKIWGCKGTVLAMAQDGRCFAKTQIGMERRSFVWAVKRFSSLGFYVKQTFQILRSFGQMIASLHLFVDGEGNICLDLVPHDYDLVFKFNLCILDVKGNTEQVAERKCKFRCEVTQSLQFPSHLAKNELVAKKDHYLPDDVLTLRGECIYPTFIPSSEIQSIALGCITPSEASYPAADDAKKTESPKKKFKSLYCEQLFCDTEVKTRTGTFPVHKYILGLHSPVFKAMFTRDMRERIDECVTIEDLDDATIQRMLLYMYTYELEDLPWESACNLYAAADKYQILLLKEECSSFLEAHLSESPSNVCQALVLADKHSDEDLKRKVQGVIMEHGKDIINSDAWRKLMETHLKLAAETMVLMLK</sequence>
<reference evidence="2" key="1">
    <citation type="submission" date="2020-08" db="EMBL/GenBank/DDBJ databases">
        <title>Multicomponent nature underlies the extraordinary mechanical properties of spider dragline silk.</title>
        <authorList>
            <person name="Kono N."/>
            <person name="Nakamura H."/>
            <person name="Mori M."/>
            <person name="Yoshida Y."/>
            <person name="Ohtoshi R."/>
            <person name="Malay A.D."/>
            <person name="Moran D.A.P."/>
            <person name="Tomita M."/>
            <person name="Numata K."/>
            <person name="Arakawa K."/>
        </authorList>
    </citation>
    <scope>NUCLEOTIDE SEQUENCE</scope>
</reference>
<comment type="caution">
    <text evidence="2">The sequence shown here is derived from an EMBL/GenBank/DDBJ whole genome shotgun (WGS) entry which is preliminary data.</text>
</comment>
<feature type="domain" description="BTB" evidence="1">
    <location>
        <begin position="320"/>
        <end position="387"/>
    </location>
</feature>
<dbReference type="SUPFAM" id="SSF54695">
    <property type="entry name" value="POZ domain"/>
    <property type="match status" value="1"/>
</dbReference>
<dbReference type="PROSITE" id="PS50097">
    <property type="entry name" value="BTB"/>
    <property type="match status" value="1"/>
</dbReference>
<proteinExistence type="predicted"/>
<protein>
    <submittedName>
        <fullName evidence="2">Speckle-type POZ protein B</fullName>
    </submittedName>
</protein>
<name>A0A8X6MGY5_NEPPI</name>
<dbReference type="PANTHER" id="PTHR24413">
    <property type="entry name" value="SPECKLE-TYPE POZ PROTEIN"/>
    <property type="match status" value="1"/>
</dbReference>
<gene>
    <name evidence="2" type="primary">spop-b_57</name>
    <name evidence="2" type="ORF">NPIL_467181</name>
</gene>
<dbReference type="SUPFAM" id="SSF49599">
    <property type="entry name" value="TRAF domain-like"/>
    <property type="match status" value="2"/>
</dbReference>